<reference evidence="2" key="1">
    <citation type="submission" date="2019-11" db="EMBL/GenBank/DDBJ databases">
        <title>Characterization of Clostridium perfringens isolates from swine manure treated agricultural soils.</title>
        <authorList>
            <person name="Wushke S.T."/>
        </authorList>
    </citation>
    <scope>NUCLEOTIDE SEQUENCE</scope>
    <source>
        <strain evidence="2">X15</strain>
    </source>
</reference>
<accession>A0AAW9IVL8</accession>
<comment type="caution">
    <text evidence="2">The sequence shown here is derived from an EMBL/GenBank/DDBJ whole genome shotgun (WGS) entry which is preliminary data.</text>
</comment>
<gene>
    <name evidence="2" type="ORF">GNF81_16175</name>
</gene>
<name>A0AAW9IVL8_CLOPF</name>
<dbReference type="InterPro" id="IPR003149">
    <property type="entry name" value="Fe_hydrogenase_ssu"/>
</dbReference>
<evidence type="ECO:0000259" key="1">
    <source>
        <dbReference type="SMART" id="SM00902"/>
    </source>
</evidence>
<feature type="non-terminal residue" evidence="2">
    <location>
        <position position="1"/>
    </location>
</feature>
<dbReference type="PANTHER" id="PTHR11615">
    <property type="entry name" value="NITRATE, FORMATE, IRON DEHYDROGENASE"/>
    <property type="match status" value="1"/>
</dbReference>
<organism evidence="2 3">
    <name type="scientific">Clostridium perfringens</name>
    <dbReference type="NCBI Taxonomy" id="1502"/>
    <lineage>
        <taxon>Bacteria</taxon>
        <taxon>Bacillati</taxon>
        <taxon>Bacillota</taxon>
        <taxon>Clostridia</taxon>
        <taxon>Eubacteriales</taxon>
        <taxon>Clostridiaceae</taxon>
        <taxon>Clostridium</taxon>
    </lineage>
</organism>
<dbReference type="Pfam" id="PF02906">
    <property type="entry name" value="Fe_hyd_lg_C"/>
    <property type="match status" value="1"/>
</dbReference>
<dbReference type="SMART" id="SM00902">
    <property type="entry name" value="Fe_hyd_SSU"/>
    <property type="match status" value="1"/>
</dbReference>
<evidence type="ECO:0000313" key="3">
    <source>
        <dbReference type="Proteomes" id="UP001289066"/>
    </source>
</evidence>
<dbReference type="Gene3D" id="3.40.950.10">
    <property type="entry name" value="Fe-only Hydrogenase (Larger Subunit), Chain L, domain 3"/>
    <property type="match status" value="1"/>
</dbReference>
<feature type="domain" description="Iron hydrogenase small subunit" evidence="1">
    <location>
        <begin position="161"/>
        <end position="218"/>
    </location>
</feature>
<dbReference type="InterPro" id="IPR004108">
    <property type="entry name" value="Fe_hydrogenase_lsu_C"/>
</dbReference>
<dbReference type="EMBL" id="WNVG01000362">
    <property type="protein sequence ID" value="MDZ5034244.1"/>
    <property type="molecule type" value="Genomic_DNA"/>
</dbReference>
<sequence>AKKYEADRPEMENEDLRNIDAVITTRELAKMIKDAKIDFAKLEDSEVDPTMGEYTGAGAIFGATGGVMEAALRSAKDFVEGKDLENIEYEQVRGLAGIKEATVEIGGQGYNVAVINGSSNVFEFMKSGKINDKKYHFIEVMACPGGCVNGGGQPHVNASDRLDMDIRSIRASELYNQDKNLKKRKSHENGSLNKMYETYMGEPGTGKAHELLHIKYKK</sequence>
<dbReference type="Proteomes" id="UP001289066">
    <property type="component" value="Unassembled WGS sequence"/>
</dbReference>
<dbReference type="InterPro" id="IPR036991">
    <property type="entry name" value="Fe_hydrogenase_ssu_sf"/>
</dbReference>
<proteinExistence type="predicted"/>
<dbReference type="RefSeq" id="WP_322412745.1">
    <property type="nucleotide sequence ID" value="NZ_WNVG01000362.1"/>
</dbReference>
<dbReference type="Gene3D" id="4.10.260.20">
    <property type="entry name" value="Iron hydrogenase, small subunit"/>
    <property type="match status" value="1"/>
</dbReference>
<dbReference type="Pfam" id="PF02256">
    <property type="entry name" value="Fe_hyd_SSU"/>
    <property type="match status" value="1"/>
</dbReference>
<evidence type="ECO:0000313" key="2">
    <source>
        <dbReference type="EMBL" id="MDZ5034244.1"/>
    </source>
</evidence>
<dbReference type="SUPFAM" id="SSF53920">
    <property type="entry name" value="Fe-only hydrogenase"/>
    <property type="match status" value="1"/>
</dbReference>
<protein>
    <submittedName>
        <fullName evidence="2">Ferredoxin</fullName>
    </submittedName>
</protein>
<dbReference type="AlphaFoldDB" id="A0AAW9IVL8"/>
<dbReference type="InterPro" id="IPR009016">
    <property type="entry name" value="Fe_hydrogenase"/>
</dbReference>
<dbReference type="InterPro" id="IPR050340">
    <property type="entry name" value="Cytosolic_Fe-S_CAF"/>
</dbReference>